<proteinExistence type="predicted"/>
<name>A0A0R2CPB5_9LACO</name>
<evidence type="ECO:0000313" key="2">
    <source>
        <dbReference type="Proteomes" id="UP000051256"/>
    </source>
</evidence>
<dbReference type="EMBL" id="AYZR01000008">
    <property type="protein sequence ID" value="KRM93601.1"/>
    <property type="molecule type" value="Genomic_DNA"/>
</dbReference>
<evidence type="ECO:0000313" key="1">
    <source>
        <dbReference type="EMBL" id="KRM93601.1"/>
    </source>
</evidence>
<organism evidence="1 2">
    <name type="scientific">Lentilactobacillus senioris DSM 24302 = JCM 17472</name>
    <dbReference type="NCBI Taxonomy" id="1423802"/>
    <lineage>
        <taxon>Bacteria</taxon>
        <taxon>Bacillati</taxon>
        <taxon>Bacillota</taxon>
        <taxon>Bacilli</taxon>
        <taxon>Lactobacillales</taxon>
        <taxon>Lactobacillaceae</taxon>
        <taxon>Lentilactobacillus</taxon>
    </lineage>
</organism>
<accession>A0A0R2CPB5</accession>
<dbReference type="PATRIC" id="fig|1423802.4.peg.328"/>
<protein>
    <recommendedName>
        <fullName evidence="3">Transcriptional regulator</fullName>
    </recommendedName>
</protein>
<reference evidence="1 2" key="1">
    <citation type="journal article" date="2015" name="Genome Announc.">
        <title>Expanding the biotechnology potential of lactobacilli through comparative genomics of 213 strains and associated genera.</title>
        <authorList>
            <person name="Sun Z."/>
            <person name="Harris H.M."/>
            <person name="McCann A."/>
            <person name="Guo C."/>
            <person name="Argimon S."/>
            <person name="Zhang W."/>
            <person name="Yang X."/>
            <person name="Jeffery I.B."/>
            <person name="Cooney J.C."/>
            <person name="Kagawa T.F."/>
            <person name="Liu W."/>
            <person name="Song Y."/>
            <person name="Salvetti E."/>
            <person name="Wrobel A."/>
            <person name="Rasinkangas P."/>
            <person name="Parkhill J."/>
            <person name="Rea M.C."/>
            <person name="O'Sullivan O."/>
            <person name="Ritari J."/>
            <person name="Douillard F.P."/>
            <person name="Paul Ross R."/>
            <person name="Yang R."/>
            <person name="Briner A.E."/>
            <person name="Felis G.E."/>
            <person name="de Vos W.M."/>
            <person name="Barrangou R."/>
            <person name="Klaenhammer T.R."/>
            <person name="Caufield P.W."/>
            <person name="Cui Y."/>
            <person name="Zhang H."/>
            <person name="O'Toole P.W."/>
        </authorList>
    </citation>
    <scope>NUCLEOTIDE SEQUENCE [LARGE SCALE GENOMIC DNA]</scope>
    <source>
        <strain evidence="1 2">DSM 24302</strain>
    </source>
</reference>
<comment type="caution">
    <text evidence="1">The sequence shown here is derived from an EMBL/GenBank/DDBJ whole genome shotgun (WGS) entry which is preliminary data.</text>
</comment>
<keyword evidence="2" id="KW-1185">Reference proteome</keyword>
<dbReference type="AlphaFoldDB" id="A0A0R2CPB5"/>
<evidence type="ECO:0008006" key="3">
    <source>
        <dbReference type="Google" id="ProtNLM"/>
    </source>
</evidence>
<sequence length="101" mass="12111">MPEAMTRIEGYLIDPSSEDNPKLTGILTNRLHNYKKMYDILDSFMNDLKESDYELYSMAYEHWLWKKEIVYIALDHHASDSSVDRRLREVKRLLAERLEMI</sequence>
<dbReference type="Proteomes" id="UP000051256">
    <property type="component" value="Unassembled WGS sequence"/>
</dbReference>
<gene>
    <name evidence="1" type="ORF">FC56_GL000317</name>
</gene>